<name>A0ABT7FDD9_9RHOB</name>
<protein>
    <submittedName>
        <fullName evidence="1">PhnD/SsuA/transferrin family substrate-binding protein</fullName>
    </submittedName>
</protein>
<dbReference type="SUPFAM" id="SSF53850">
    <property type="entry name" value="Periplasmic binding protein-like II"/>
    <property type="match status" value="1"/>
</dbReference>
<dbReference type="EMBL" id="JASNJE010000007">
    <property type="protein sequence ID" value="MDK3073127.1"/>
    <property type="molecule type" value="Genomic_DNA"/>
</dbReference>
<reference evidence="1 2" key="1">
    <citation type="submission" date="2023-05" db="EMBL/GenBank/DDBJ databases">
        <title>Sedimentitalea sp. nov. JM2-8.</title>
        <authorList>
            <person name="Huang J."/>
        </authorList>
    </citation>
    <scope>NUCLEOTIDE SEQUENCE [LARGE SCALE GENOMIC DNA]</scope>
    <source>
        <strain evidence="1 2">JM2-8</strain>
    </source>
</reference>
<dbReference type="PANTHER" id="PTHR35841:SF1">
    <property type="entry name" value="PHOSPHONATES-BINDING PERIPLASMIC PROTEIN"/>
    <property type="match status" value="1"/>
</dbReference>
<dbReference type="PANTHER" id="PTHR35841">
    <property type="entry name" value="PHOSPHONATES-BINDING PERIPLASMIC PROTEIN"/>
    <property type="match status" value="1"/>
</dbReference>
<evidence type="ECO:0000313" key="1">
    <source>
        <dbReference type="EMBL" id="MDK3073127.1"/>
    </source>
</evidence>
<dbReference type="RefSeq" id="WP_284485065.1">
    <property type="nucleotide sequence ID" value="NZ_JASNJE010000007.1"/>
</dbReference>
<accession>A0ABT7FDD9</accession>
<dbReference type="Gene3D" id="3.40.190.10">
    <property type="entry name" value="Periplasmic binding protein-like II"/>
    <property type="match status" value="1"/>
</dbReference>
<organism evidence="1 2">
    <name type="scientific">Sedimentitalea xiamensis</name>
    <dbReference type="NCBI Taxonomy" id="3050037"/>
    <lineage>
        <taxon>Bacteria</taxon>
        <taxon>Pseudomonadati</taxon>
        <taxon>Pseudomonadota</taxon>
        <taxon>Alphaproteobacteria</taxon>
        <taxon>Rhodobacterales</taxon>
        <taxon>Paracoccaceae</taxon>
        <taxon>Sedimentitalea</taxon>
    </lineage>
</organism>
<gene>
    <name evidence="1" type="ORF">QO034_08410</name>
</gene>
<proteinExistence type="predicted"/>
<comment type="caution">
    <text evidence="1">The sequence shown here is derived from an EMBL/GenBank/DDBJ whole genome shotgun (WGS) entry which is preliminary data.</text>
</comment>
<dbReference type="Pfam" id="PF12974">
    <property type="entry name" value="Phosphonate-bd"/>
    <property type="match status" value="1"/>
</dbReference>
<keyword evidence="2" id="KW-1185">Reference proteome</keyword>
<dbReference type="Proteomes" id="UP001227126">
    <property type="component" value="Unassembled WGS sequence"/>
</dbReference>
<sequence>MIASLGMYDMSALRPSNDRFWSLIRDRLGFGPTALTRDADLWDVWQSKDLVLAQTCGMPYRKRLHPQVTLVGTPDYGPPGCPPGYYRSIFVARSDAPGRTEADFAGGVFAYNEAMSQSGWAGPMTHLGALGTRFRGHLRTGAHAASAHAVANGQADLAGVDAVTWALLSDHDPVTQKLKVVGATAPTPGLPFVTSKGRDPAPIASAVRRAIGDLTDKDRAALHLKGFVAIPKEAYLAIPNPPDP</sequence>
<evidence type="ECO:0000313" key="2">
    <source>
        <dbReference type="Proteomes" id="UP001227126"/>
    </source>
</evidence>